<dbReference type="InterPro" id="IPR024467">
    <property type="entry name" value="Xre/MbcA/ParS-like_toxin-bd"/>
</dbReference>
<dbReference type="Pfam" id="PF09722">
    <property type="entry name" value="Xre_MbcA_ParS_C"/>
    <property type="match status" value="1"/>
</dbReference>
<name>A0ABN1E968_9PROT</name>
<feature type="domain" description="Antitoxin Xre-like helix-turn-helix" evidence="2">
    <location>
        <begin position="27"/>
        <end position="86"/>
    </location>
</feature>
<dbReference type="EMBL" id="BAAADD010000002">
    <property type="protein sequence ID" value="GAA0561759.1"/>
    <property type="molecule type" value="Genomic_DNA"/>
</dbReference>
<protein>
    <recommendedName>
        <fullName evidence="5">DUF2384 domain-containing protein</fullName>
    </recommendedName>
</protein>
<comment type="caution">
    <text evidence="3">The sequence shown here is derived from an EMBL/GenBank/DDBJ whole genome shotgun (WGS) entry which is preliminary data.</text>
</comment>
<evidence type="ECO:0000259" key="2">
    <source>
        <dbReference type="Pfam" id="PF20432"/>
    </source>
</evidence>
<gene>
    <name evidence="3" type="ORF">GCM10008942_07730</name>
</gene>
<dbReference type="InterPro" id="IPR011979">
    <property type="entry name" value="Antitox_Xre"/>
</dbReference>
<dbReference type="Pfam" id="PF20432">
    <property type="entry name" value="Xre-like-HTH"/>
    <property type="match status" value="1"/>
</dbReference>
<dbReference type="Proteomes" id="UP001499951">
    <property type="component" value="Unassembled WGS sequence"/>
</dbReference>
<organism evidence="3 4">
    <name type="scientific">Rhizomicrobium electricum</name>
    <dbReference type="NCBI Taxonomy" id="480070"/>
    <lineage>
        <taxon>Bacteria</taxon>
        <taxon>Pseudomonadati</taxon>
        <taxon>Pseudomonadota</taxon>
        <taxon>Alphaproteobacteria</taxon>
        <taxon>Micropepsales</taxon>
        <taxon>Micropepsaceae</taxon>
        <taxon>Rhizomicrobium</taxon>
    </lineage>
</organism>
<evidence type="ECO:0000259" key="1">
    <source>
        <dbReference type="Pfam" id="PF09722"/>
    </source>
</evidence>
<accession>A0ABN1E968</accession>
<dbReference type="RefSeq" id="WP_166932181.1">
    <property type="nucleotide sequence ID" value="NZ_BAAADD010000002.1"/>
</dbReference>
<keyword evidence="4" id="KW-1185">Reference proteome</keyword>
<sequence length="145" mass="16120">MAYKAQMIENLLGMKRARFGESPLALAYSVEAGFPVSALDKFAGELCPDDVRRFTYRVVPKPTLERRRRDKKPLTADESDRLARIAKVFAFAVEIFQEKEKAREFLTRPHMMLDSKAPLDVALATGPGADVVMNLLGRAAYSGGV</sequence>
<feature type="domain" description="Antitoxin Xre/MbcA/ParS-like toxin-binding" evidence="1">
    <location>
        <begin position="92"/>
        <end position="141"/>
    </location>
</feature>
<proteinExistence type="predicted"/>
<evidence type="ECO:0008006" key="5">
    <source>
        <dbReference type="Google" id="ProtNLM"/>
    </source>
</evidence>
<dbReference type="InterPro" id="IPR046847">
    <property type="entry name" value="Xre-like_HTH"/>
</dbReference>
<dbReference type="NCBIfam" id="TIGR02293">
    <property type="entry name" value="TAS_TIGR02293"/>
    <property type="match status" value="1"/>
</dbReference>
<evidence type="ECO:0000313" key="3">
    <source>
        <dbReference type="EMBL" id="GAA0561759.1"/>
    </source>
</evidence>
<reference evidence="3 4" key="1">
    <citation type="journal article" date="2019" name="Int. J. Syst. Evol. Microbiol.">
        <title>The Global Catalogue of Microorganisms (GCM) 10K type strain sequencing project: providing services to taxonomists for standard genome sequencing and annotation.</title>
        <authorList>
            <consortium name="The Broad Institute Genomics Platform"/>
            <consortium name="The Broad Institute Genome Sequencing Center for Infectious Disease"/>
            <person name="Wu L."/>
            <person name="Ma J."/>
        </authorList>
    </citation>
    <scope>NUCLEOTIDE SEQUENCE [LARGE SCALE GENOMIC DNA]</scope>
    <source>
        <strain evidence="3 4">JCM 15089</strain>
    </source>
</reference>
<evidence type="ECO:0000313" key="4">
    <source>
        <dbReference type="Proteomes" id="UP001499951"/>
    </source>
</evidence>